<evidence type="ECO:0000313" key="5">
    <source>
        <dbReference type="Proteomes" id="UP000317909"/>
    </source>
</evidence>
<dbReference type="Pfam" id="PF00132">
    <property type="entry name" value="Hexapep"/>
    <property type="match status" value="1"/>
</dbReference>
<dbReference type="Proteomes" id="UP000317909">
    <property type="component" value="Chromosome"/>
</dbReference>
<dbReference type="SUPFAM" id="SSF51161">
    <property type="entry name" value="Trimeric LpxA-like enzymes"/>
    <property type="match status" value="1"/>
</dbReference>
<organism evidence="4 5">
    <name type="scientific">Lacipirellula limnantheis</name>
    <dbReference type="NCBI Taxonomy" id="2528024"/>
    <lineage>
        <taxon>Bacteria</taxon>
        <taxon>Pseudomonadati</taxon>
        <taxon>Planctomycetota</taxon>
        <taxon>Planctomycetia</taxon>
        <taxon>Pirellulales</taxon>
        <taxon>Lacipirellulaceae</taxon>
        <taxon>Lacipirellula</taxon>
    </lineage>
</organism>
<keyword evidence="1 4" id="KW-0808">Transferase</keyword>
<accession>A0A517TY97</accession>
<dbReference type="PROSITE" id="PS00101">
    <property type="entry name" value="HEXAPEP_TRANSFERASES"/>
    <property type="match status" value="1"/>
</dbReference>
<proteinExistence type="predicted"/>
<dbReference type="Pfam" id="PF14602">
    <property type="entry name" value="Hexapep_2"/>
    <property type="match status" value="1"/>
</dbReference>
<keyword evidence="5" id="KW-1185">Reference proteome</keyword>
<keyword evidence="2" id="KW-0677">Repeat</keyword>
<dbReference type="CDD" id="cd04647">
    <property type="entry name" value="LbH_MAT_like"/>
    <property type="match status" value="1"/>
</dbReference>
<protein>
    <submittedName>
        <fullName evidence="4">Maltose O-acetyltransferase</fullName>
        <ecNumber evidence="4">2.3.1.79</ecNumber>
    </submittedName>
</protein>
<dbReference type="EC" id="2.3.1.79" evidence="4"/>
<dbReference type="Gene3D" id="2.160.10.10">
    <property type="entry name" value="Hexapeptide repeat proteins"/>
    <property type="match status" value="1"/>
</dbReference>
<sequence>MSLLQDISVKIRRDEGPFWTVVKRIAKAILRVHVPVTPVTKPLFAGLYRLHVLVRTLILTLLRIFWYEPLFKSQCRKVGSRVVVDKLVFLQGVGDIDIGDGVALSGKSNIGFCNRVLDRPTLSIGDDSFIGSKCSIFVARSIEVGRRCLIAGDVIIRDYDGHPKDADDRANGVPILSGSARAVRIGNDVWIGSRAVILKGVTIGDRSIVAACSVVTKDVPPDCIVAGNPARIVSPLAAERNAN</sequence>
<evidence type="ECO:0000313" key="4">
    <source>
        <dbReference type="EMBL" id="QDT73341.1"/>
    </source>
</evidence>
<dbReference type="GO" id="GO:0008925">
    <property type="term" value="F:maltose O-acetyltransferase activity"/>
    <property type="evidence" value="ECO:0007669"/>
    <property type="project" value="UniProtKB-EC"/>
</dbReference>
<dbReference type="OrthoDB" id="285017at2"/>
<dbReference type="InterPro" id="IPR018357">
    <property type="entry name" value="Hexapep_transf_CS"/>
</dbReference>
<dbReference type="AlphaFoldDB" id="A0A517TY97"/>
<name>A0A517TY97_9BACT</name>
<keyword evidence="3 4" id="KW-0012">Acyltransferase</keyword>
<gene>
    <name evidence="4" type="primary">maa_2</name>
    <name evidence="4" type="ORF">I41_25300</name>
</gene>
<dbReference type="EMBL" id="CP036339">
    <property type="protein sequence ID" value="QDT73341.1"/>
    <property type="molecule type" value="Genomic_DNA"/>
</dbReference>
<evidence type="ECO:0000256" key="1">
    <source>
        <dbReference type="ARBA" id="ARBA00022679"/>
    </source>
</evidence>
<dbReference type="KEGG" id="llh:I41_25300"/>
<evidence type="ECO:0000256" key="2">
    <source>
        <dbReference type="ARBA" id="ARBA00022737"/>
    </source>
</evidence>
<evidence type="ECO:0000256" key="3">
    <source>
        <dbReference type="ARBA" id="ARBA00023315"/>
    </source>
</evidence>
<dbReference type="InterPro" id="IPR001451">
    <property type="entry name" value="Hexapep"/>
</dbReference>
<dbReference type="InterPro" id="IPR011004">
    <property type="entry name" value="Trimer_LpxA-like_sf"/>
</dbReference>
<reference evidence="4 5" key="1">
    <citation type="submission" date="2019-02" db="EMBL/GenBank/DDBJ databases">
        <title>Deep-cultivation of Planctomycetes and their phenomic and genomic characterization uncovers novel biology.</title>
        <authorList>
            <person name="Wiegand S."/>
            <person name="Jogler M."/>
            <person name="Boedeker C."/>
            <person name="Pinto D."/>
            <person name="Vollmers J."/>
            <person name="Rivas-Marin E."/>
            <person name="Kohn T."/>
            <person name="Peeters S.H."/>
            <person name="Heuer A."/>
            <person name="Rast P."/>
            <person name="Oberbeckmann S."/>
            <person name="Bunk B."/>
            <person name="Jeske O."/>
            <person name="Meyerdierks A."/>
            <person name="Storesund J.E."/>
            <person name="Kallscheuer N."/>
            <person name="Luecker S."/>
            <person name="Lage O.M."/>
            <person name="Pohl T."/>
            <person name="Merkel B.J."/>
            <person name="Hornburger P."/>
            <person name="Mueller R.-W."/>
            <person name="Bruemmer F."/>
            <person name="Labrenz M."/>
            <person name="Spormann A.M."/>
            <person name="Op den Camp H."/>
            <person name="Overmann J."/>
            <person name="Amann R."/>
            <person name="Jetten M.S.M."/>
            <person name="Mascher T."/>
            <person name="Medema M.H."/>
            <person name="Devos D.P."/>
            <person name="Kaster A.-K."/>
            <person name="Ovreas L."/>
            <person name="Rohde M."/>
            <person name="Galperin M.Y."/>
            <person name="Jogler C."/>
        </authorList>
    </citation>
    <scope>NUCLEOTIDE SEQUENCE [LARGE SCALE GENOMIC DNA]</scope>
    <source>
        <strain evidence="4 5">I41</strain>
    </source>
</reference>
<dbReference type="InterPro" id="IPR051159">
    <property type="entry name" value="Hexapeptide_acetyltransf"/>
</dbReference>
<dbReference type="PANTHER" id="PTHR23416">
    <property type="entry name" value="SIALIC ACID SYNTHASE-RELATED"/>
    <property type="match status" value="1"/>
</dbReference>